<feature type="compositionally biased region" description="Acidic residues" evidence="1">
    <location>
        <begin position="334"/>
        <end position="374"/>
    </location>
</feature>
<feature type="compositionally biased region" description="Acidic residues" evidence="1">
    <location>
        <begin position="704"/>
        <end position="715"/>
    </location>
</feature>
<sequence length="835" mass="92533">MPPRRKTSSGSRLSGASDPGPESSAPTLTQTKLPIPRKRIGNPPERVYKSSTPLTQTKLPVPKKRIRSYGKKTTVRIPKQETLTQMDYLRMRNPPPLDDDEMDPDEIEEADEDYEKQSHKRRSKRRKTTGDEPDSTPSFYTQRLTQMDWSFTSAPDDEEDDPSIFDVPSSSQTGLPTLSSRRKTGESSKSNASKAQQSPIKEMPPPQTPRRILATEIPSSQSPATPFSTHSRGSLRRSPLKEISVNTPIPFNTGRRPEVSPDKLPKLEVKDTYDTADISQFSRVPSSPAKRSSPAKSVRFALPDQDEETEESNSPSAKRRSTPARKAVTRTEILDSDAESDEEDADFIPASDNEEDLLEEAESPELGNDDDDETVGLPGSLELDMGNDSEDQVLGTGGSPELGSDDFLRLASEQESQQEPDPETCYGIIGLETQMEADRIVGSSERRSMITPQSQKTVEAENAEQSEEDQEIEDDVENDDDDEDVPHETASEKTQIMESQRLSTQHVHSMAPRTAESDVFVSIHPTQLTNILSGAKNHEFRNWRFSIHVCRMWIYETQPVSMLKYMAEIGPAKKPGELKDLIGSGNAEFNGKASSWNAYELLQIYELADPKSLAELKEMGWFKAPPSKFARVAPAVIDELMANLLPPLFPERFNSGATLPASSSSTDTQEVDEQIVSTMMQYSQVTGNSRTLSTQADDKKIESEQEAEEVSEEEERIPSSPTPQATPRPRTRFNGPPPSQATTVDLSQTQTPTRHSQAEIIWESPARPVASSTPVTLPTPRHDSDPETQGLESHPLFSIASSQILSKTQLLSDSLLQDSVPGPPPFIQDSDDEDD</sequence>
<accession>A0ABR4CJB6</accession>
<feature type="compositionally biased region" description="Low complexity" evidence="1">
    <location>
        <begin position="282"/>
        <end position="298"/>
    </location>
</feature>
<feature type="compositionally biased region" description="Polar residues" evidence="1">
    <location>
        <begin position="49"/>
        <end position="58"/>
    </location>
</feature>
<dbReference type="Proteomes" id="UP001595075">
    <property type="component" value="Unassembled WGS sequence"/>
</dbReference>
<organism evidence="2 3">
    <name type="scientific">Oculimacula yallundae</name>
    <dbReference type="NCBI Taxonomy" id="86028"/>
    <lineage>
        <taxon>Eukaryota</taxon>
        <taxon>Fungi</taxon>
        <taxon>Dikarya</taxon>
        <taxon>Ascomycota</taxon>
        <taxon>Pezizomycotina</taxon>
        <taxon>Leotiomycetes</taxon>
        <taxon>Helotiales</taxon>
        <taxon>Ploettnerulaceae</taxon>
        <taxon>Oculimacula</taxon>
    </lineage>
</organism>
<protein>
    <submittedName>
        <fullName evidence="2">Uncharacterized protein</fullName>
    </submittedName>
</protein>
<gene>
    <name evidence="2" type="ORF">VTL71DRAFT_14266</name>
</gene>
<feature type="compositionally biased region" description="Polar residues" evidence="1">
    <location>
        <begin position="682"/>
        <end position="695"/>
    </location>
</feature>
<evidence type="ECO:0000313" key="2">
    <source>
        <dbReference type="EMBL" id="KAL2069587.1"/>
    </source>
</evidence>
<keyword evidence="3" id="KW-1185">Reference proteome</keyword>
<reference evidence="2 3" key="1">
    <citation type="journal article" date="2024" name="Commun. Biol.">
        <title>Comparative genomic analysis of thermophilic fungi reveals convergent evolutionary adaptations and gene losses.</title>
        <authorList>
            <person name="Steindorff A.S."/>
            <person name="Aguilar-Pontes M.V."/>
            <person name="Robinson A.J."/>
            <person name="Andreopoulos B."/>
            <person name="LaButti K."/>
            <person name="Kuo A."/>
            <person name="Mondo S."/>
            <person name="Riley R."/>
            <person name="Otillar R."/>
            <person name="Haridas S."/>
            <person name="Lipzen A."/>
            <person name="Grimwood J."/>
            <person name="Schmutz J."/>
            <person name="Clum A."/>
            <person name="Reid I.D."/>
            <person name="Moisan M.C."/>
            <person name="Butler G."/>
            <person name="Nguyen T.T.M."/>
            <person name="Dewar K."/>
            <person name="Conant G."/>
            <person name="Drula E."/>
            <person name="Henrissat B."/>
            <person name="Hansel C."/>
            <person name="Singer S."/>
            <person name="Hutchinson M.I."/>
            <person name="de Vries R.P."/>
            <person name="Natvig D.O."/>
            <person name="Powell A.J."/>
            <person name="Tsang A."/>
            <person name="Grigoriev I.V."/>
        </authorList>
    </citation>
    <scope>NUCLEOTIDE SEQUENCE [LARGE SCALE GENOMIC DNA]</scope>
    <source>
        <strain evidence="2 3">CBS 494.80</strain>
    </source>
</reference>
<feature type="region of interest" description="Disordered" evidence="1">
    <location>
        <begin position="682"/>
        <end position="794"/>
    </location>
</feature>
<proteinExistence type="predicted"/>
<feature type="compositionally biased region" description="Basic and acidic residues" evidence="1">
    <location>
        <begin position="255"/>
        <end position="273"/>
    </location>
</feature>
<dbReference type="PANTHER" id="PTHR35711">
    <property type="entry name" value="EXPRESSED PROTEIN"/>
    <property type="match status" value="1"/>
</dbReference>
<feature type="compositionally biased region" description="Polar residues" evidence="1">
    <location>
        <begin position="740"/>
        <end position="755"/>
    </location>
</feature>
<feature type="compositionally biased region" description="Acidic residues" evidence="1">
    <location>
        <begin position="97"/>
        <end position="114"/>
    </location>
</feature>
<feature type="compositionally biased region" description="Low complexity" evidence="1">
    <location>
        <begin position="187"/>
        <end position="198"/>
    </location>
</feature>
<feature type="compositionally biased region" description="Polar residues" evidence="1">
    <location>
        <begin position="492"/>
        <end position="503"/>
    </location>
</feature>
<dbReference type="EMBL" id="JAZHXI010000007">
    <property type="protein sequence ID" value="KAL2069587.1"/>
    <property type="molecule type" value="Genomic_DNA"/>
</dbReference>
<evidence type="ECO:0000256" key="1">
    <source>
        <dbReference type="SAM" id="MobiDB-lite"/>
    </source>
</evidence>
<feature type="compositionally biased region" description="Polar residues" evidence="1">
    <location>
        <begin position="217"/>
        <end position="232"/>
    </location>
</feature>
<feature type="compositionally biased region" description="Acidic residues" evidence="1">
    <location>
        <begin position="461"/>
        <end position="485"/>
    </location>
</feature>
<comment type="caution">
    <text evidence="2">The sequence shown here is derived from an EMBL/GenBank/DDBJ whole genome shotgun (WGS) entry which is preliminary data.</text>
</comment>
<name>A0ABR4CJB6_9HELO</name>
<feature type="region of interest" description="Disordered" evidence="1">
    <location>
        <begin position="1"/>
        <end position="426"/>
    </location>
</feature>
<feature type="region of interest" description="Disordered" evidence="1">
    <location>
        <begin position="815"/>
        <end position="835"/>
    </location>
</feature>
<feature type="region of interest" description="Disordered" evidence="1">
    <location>
        <begin position="443"/>
        <end position="503"/>
    </location>
</feature>
<dbReference type="PANTHER" id="PTHR35711:SF1">
    <property type="entry name" value="ECTODERMAL, ISOFORM F"/>
    <property type="match status" value="1"/>
</dbReference>
<feature type="compositionally biased region" description="Basic residues" evidence="1">
    <location>
        <begin position="61"/>
        <end position="74"/>
    </location>
</feature>
<feature type="compositionally biased region" description="Basic residues" evidence="1">
    <location>
        <begin position="118"/>
        <end position="127"/>
    </location>
</feature>
<evidence type="ECO:0000313" key="3">
    <source>
        <dbReference type="Proteomes" id="UP001595075"/>
    </source>
</evidence>
<feature type="compositionally biased region" description="Polar residues" evidence="1">
    <location>
        <begin position="135"/>
        <end position="153"/>
    </location>
</feature>
<feature type="compositionally biased region" description="Polar residues" evidence="1">
    <location>
        <begin position="168"/>
        <end position="179"/>
    </location>
</feature>